<keyword evidence="2" id="KW-1185">Reference proteome</keyword>
<comment type="caution">
    <text evidence="1">The sequence shown here is derived from an EMBL/GenBank/DDBJ whole genome shotgun (WGS) entry which is preliminary data.</text>
</comment>
<sequence>MSWTWTSLALVALVFFLQAFLLKKDSKTKRLPPGPRGFPIFGSLHLLGKFPHKDFHKLAKKYGSIMFLRLGSIPTIAISSPHGAEQFLKTEDLVFASRHPVEAAKHIAYGQKNKLELDLLIEHIKEAAAAGVAVDLGDKVSSLSSDLTCRMVFGKKYADVELNERGFKTVIQEGTKLAAIPNLGDYIPQIASLDLQGLTKFAKAIAKVFDDFLERAIDEHVDSKDENRTKDFVDVMLSFMGSEETEYKIEREHVKAMLLVSNPRIVRLGTHLLNLNY</sequence>
<evidence type="ECO:0000313" key="1">
    <source>
        <dbReference type="EMBL" id="KAJ0040940.1"/>
    </source>
</evidence>
<evidence type="ECO:0000313" key="2">
    <source>
        <dbReference type="Proteomes" id="UP001163603"/>
    </source>
</evidence>
<dbReference type="EMBL" id="CM047740">
    <property type="protein sequence ID" value="KAJ0040940.1"/>
    <property type="molecule type" value="Genomic_DNA"/>
</dbReference>
<proteinExistence type="predicted"/>
<dbReference type="Proteomes" id="UP001163603">
    <property type="component" value="Chromosome 5"/>
</dbReference>
<protein>
    <submittedName>
        <fullName evidence="1">Uncharacterized protein</fullName>
    </submittedName>
</protein>
<name>A0ACC0YRW3_9ROSI</name>
<reference evidence="2" key="1">
    <citation type="journal article" date="2023" name="G3 (Bethesda)">
        <title>Genome assembly and association tests identify interacting loci associated with vigor, precocity, and sex in interspecific pistachio rootstocks.</title>
        <authorList>
            <person name="Palmer W."/>
            <person name="Jacygrad E."/>
            <person name="Sagayaradj S."/>
            <person name="Cavanaugh K."/>
            <person name="Han R."/>
            <person name="Bertier L."/>
            <person name="Beede B."/>
            <person name="Kafkas S."/>
            <person name="Golino D."/>
            <person name="Preece J."/>
            <person name="Michelmore R."/>
        </authorList>
    </citation>
    <scope>NUCLEOTIDE SEQUENCE [LARGE SCALE GENOMIC DNA]</scope>
</reference>
<gene>
    <name evidence="1" type="ORF">Pint_26786</name>
</gene>
<organism evidence="1 2">
    <name type="scientific">Pistacia integerrima</name>
    <dbReference type="NCBI Taxonomy" id="434235"/>
    <lineage>
        <taxon>Eukaryota</taxon>
        <taxon>Viridiplantae</taxon>
        <taxon>Streptophyta</taxon>
        <taxon>Embryophyta</taxon>
        <taxon>Tracheophyta</taxon>
        <taxon>Spermatophyta</taxon>
        <taxon>Magnoliopsida</taxon>
        <taxon>eudicotyledons</taxon>
        <taxon>Gunneridae</taxon>
        <taxon>Pentapetalae</taxon>
        <taxon>rosids</taxon>
        <taxon>malvids</taxon>
        <taxon>Sapindales</taxon>
        <taxon>Anacardiaceae</taxon>
        <taxon>Pistacia</taxon>
    </lineage>
</organism>
<accession>A0ACC0YRW3</accession>